<dbReference type="NCBIfam" id="TIGR01719">
    <property type="entry name" value="euk_UDPppase"/>
    <property type="match status" value="1"/>
</dbReference>
<dbReference type="Proteomes" id="UP000245119">
    <property type="component" value="Linkage Group LG2"/>
</dbReference>
<evidence type="ECO:0000313" key="3">
    <source>
        <dbReference type="EMBL" id="PVD35730.1"/>
    </source>
</evidence>
<dbReference type="CDD" id="cd17763">
    <property type="entry name" value="UP_hUPP-like"/>
    <property type="match status" value="1"/>
</dbReference>
<proteinExistence type="inferred from homology"/>
<dbReference type="SUPFAM" id="SSF53167">
    <property type="entry name" value="Purine and uridine phosphorylases"/>
    <property type="match status" value="1"/>
</dbReference>
<dbReference type="GO" id="GO:0006218">
    <property type="term" value="P:uridine catabolic process"/>
    <property type="evidence" value="ECO:0007669"/>
    <property type="project" value="TreeGrafter"/>
</dbReference>
<protein>
    <recommendedName>
        <fullName evidence="2">Nucleoside phosphorylase domain-containing protein</fullName>
    </recommendedName>
</protein>
<evidence type="ECO:0000256" key="1">
    <source>
        <dbReference type="ARBA" id="ARBA00010456"/>
    </source>
</evidence>
<dbReference type="STRING" id="400727.A0A2T7PQR5"/>
<dbReference type="GO" id="GO:0009166">
    <property type="term" value="P:nucleotide catabolic process"/>
    <property type="evidence" value="ECO:0007669"/>
    <property type="project" value="InterPro"/>
</dbReference>
<keyword evidence="4" id="KW-1185">Reference proteome</keyword>
<dbReference type="GO" id="GO:0004850">
    <property type="term" value="F:uridine phosphorylase activity"/>
    <property type="evidence" value="ECO:0007669"/>
    <property type="project" value="InterPro"/>
</dbReference>
<dbReference type="InterPro" id="IPR010059">
    <property type="entry name" value="Uridine_phosphorylase_euk"/>
</dbReference>
<gene>
    <name evidence="3" type="ORF">C0Q70_02693</name>
</gene>
<feature type="domain" description="Nucleoside phosphorylase" evidence="2">
    <location>
        <begin position="59"/>
        <end position="293"/>
    </location>
</feature>
<dbReference type="GO" id="GO:0005829">
    <property type="term" value="C:cytosol"/>
    <property type="evidence" value="ECO:0007669"/>
    <property type="project" value="TreeGrafter"/>
</dbReference>
<dbReference type="InterPro" id="IPR000845">
    <property type="entry name" value="Nucleoside_phosphorylase_d"/>
</dbReference>
<reference evidence="3 4" key="1">
    <citation type="submission" date="2018-04" db="EMBL/GenBank/DDBJ databases">
        <title>The genome of golden apple snail Pomacea canaliculata provides insight into stress tolerance and invasive adaptation.</title>
        <authorList>
            <person name="Liu C."/>
            <person name="Liu B."/>
            <person name="Ren Y."/>
            <person name="Zhang Y."/>
            <person name="Wang H."/>
            <person name="Li S."/>
            <person name="Jiang F."/>
            <person name="Yin L."/>
            <person name="Zhang G."/>
            <person name="Qian W."/>
            <person name="Fan W."/>
        </authorList>
    </citation>
    <scope>NUCLEOTIDE SEQUENCE [LARGE SCALE GENOMIC DNA]</scope>
    <source>
        <strain evidence="3">SZHN2017</strain>
        <tissue evidence="3">Muscle</tissue>
    </source>
</reference>
<accession>A0A2T7PQR5</accession>
<organism evidence="3 4">
    <name type="scientific">Pomacea canaliculata</name>
    <name type="common">Golden apple snail</name>
    <dbReference type="NCBI Taxonomy" id="400727"/>
    <lineage>
        <taxon>Eukaryota</taxon>
        <taxon>Metazoa</taxon>
        <taxon>Spiralia</taxon>
        <taxon>Lophotrochozoa</taxon>
        <taxon>Mollusca</taxon>
        <taxon>Gastropoda</taxon>
        <taxon>Caenogastropoda</taxon>
        <taxon>Architaenioglossa</taxon>
        <taxon>Ampullarioidea</taxon>
        <taxon>Ampullariidae</taxon>
        <taxon>Pomacea</taxon>
    </lineage>
</organism>
<evidence type="ECO:0000313" key="4">
    <source>
        <dbReference type="Proteomes" id="UP000245119"/>
    </source>
</evidence>
<dbReference type="InterPro" id="IPR035994">
    <property type="entry name" value="Nucleoside_phosphorylase_sf"/>
</dbReference>
<evidence type="ECO:0000259" key="2">
    <source>
        <dbReference type="Pfam" id="PF01048"/>
    </source>
</evidence>
<dbReference type="AlphaFoldDB" id="A0A2T7PQR5"/>
<dbReference type="Gene3D" id="3.40.50.1580">
    <property type="entry name" value="Nucleoside phosphorylase domain"/>
    <property type="match status" value="1"/>
</dbReference>
<sequence length="307" mass="34646">MASFIPIKTVEELAGYIPQTGPLQMRNQSFSDIEDDVLYHIALGKKSHDLKDMFHDVKFVCFGGSPNRMRSFAEYMVKALNYKMPAGQDLCDIAHGMVWVCRPCLLSSMRIFKLLHHAECSDVTFFRLGTSGGLGLKPGTVIITEEAVDGLLRPYMEVATLGMMLQHPSRLSHEVAQELLNLADPNADFDTIIGKTMCTLDFYEGQARLDGFFCDYSKEDKMAFLRRVHNRGIKNIEMESLCFAAYCYRAGIKSAVVCVTLLDRMEGDQINVAHEVIEEWQQRPQRLVAAYIRKHLGIESNVSCNSI</sequence>
<dbReference type="PANTHER" id="PTHR43691:SF11">
    <property type="entry name" value="FI09636P-RELATED"/>
    <property type="match status" value="1"/>
</dbReference>
<dbReference type="PANTHER" id="PTHR43691">
    <property type="entry name" value="URIDINE PHOSPHORYLASE"/>
    <property type="match status" value="1"/>
</dbReference>
<dbReference type="Pfam" id="PF01048">
    <property type="entry name" value="PNP_UDP_1"/>
    <property type="match status" value="1"/>
</dbReference>
<name>A0A2T7PQR5_POMCA</name>
<comment type="caution">
    <text evidence="3">The sequence shown here is derived from an EMBL/GenBank/DDBJ whole genome shotgun (WGS) entry which is preliminary data.</text>
</comment>
<comment type="similarity">
    <text evidence="1">Belongs to the PNP/UDP phosphorylase family.</text>
</comment>
<dbReference type="OrthoDB" id="204058at2759"/>
<dbReference type="EMBL" id="PZQS01000002">
    <property type="protein sequence ID" value="PVD35730.1"/>
    <property type="molecule type" value="Genomic_DNA"/>
</dbReference>